<keyword evidence="1" id="KW-0732">Signal</keyword>
<dbReference type="KEGG" id="afla:FHG64_02290"/>
<protein>
    <submittedName>
        <fullName evidence="4">T9SS type A sorting domain-containing protein</fullName>
    </submittedName>
</protein>
<accession>A0A5B7X0X4</accession>
<proteinExistence type="predicted"/>
<evidence type="ECO:0000256" key="1">
    <source>
        <dbReference type="ARBA" id="ARBA00022729"/>
    </source>
</evidence>
<dbReference type="EMBL" id="CP040812">
    <property type="protein sequence ID" value="QCY68318.1"/>
    <property type="molecule type" value="Genomic_DNA"/>
</dbReference>
<evidence type="ECO:0000313" key="5">
    <source>
        <dbReference type="Proteomes" id="UP000309016"/>
    </source>
</evidence>
<keyword evidence="2" id="KW-0472">Membrane</keyword>
<organism evidence="4 5">
    <name type="scientific">Antarcticibacterium flavum</name>
    <dbReference type="NCBI Taxonomy" id="2058175"/>
    <lineage>
        <taxon>Bacteria</taxon>
        <taxon>Pseudomonadati</taxon>
        <taxon>Bacteroidota</taxon>
        <taxon>Flavobacteriia</taxon>
        <taxon>Flavobacteriales</taxon>
        <taxon>Flavobacteriaceae</taxon>
        <taxon>Antarcticibacterium</taxon>
    </lineage>
</organism>
<dbReference type="InterPro" id="IPR026444">
    <property type="entry name" value="Secre_tail"/>
</dbReference>
<keyword evidence="2" id="KW-0812">Transmembrane</keyword>
<evidence type="ECO:0000313" key="4">
    <source>
        <dbReference type="EMBL" id="QCY68318.1"/>
    </source>
</evidence>
<reference evidence="4 5" key="1">
    <citation type="submission" date="2019-06" db="EMBL/GenBank/DDBJ databases">
        <title>Complete genome sequence of Antarcticibacterium flavum KCTC 52984T from an Antarctic marine sediment.</title>
        <authorList>
            <person name="Lee Y.M."/>
            <person name="Shin S.C."/>
        </authorList>
    </citation>
    <scope>NUCLEOTIDE SEQUENCE [LARGE SCALE GENOMIC DNA]</scope>
    <source>
        <strain evidence="4 5">KCTC 52984</strain>
    </source>
</reference>
<dbReference type="AlphaFoldDB" id="A0A5B7X0X4"/>
<name>A0A5B7X0X4_9FLAO</name>
<dbReference type="OrthoDB" id="2582440at2"/>
<evidence type="ECO:0000256" key="2">
    <source>
        <dbReference type="SAM" id="Phobius"/>
    </source>
</evidence>
<gene>
    <name evidence="4" type="ORF">FHG64_02290</name>
</gene>
<sequence>MIIGNMRQIYIIAFLLLPFYGISQLHIQPRGSEPAFIYSEGELLFVQKNIHTKANPGGIASIYLRKEAQLLQGSQNMPNTGDGKLSVFQEGTASAYSYNYWASPVQSISPHPSFGEILYEPLTTLESQKAIITTGLDGQAQPLTISSRWVYTLDGSNYGDWQFAGNTFDIQPGEGFTMKGVNGKNLNVSLYGVPNNPGNAQRYDFRGRPNSGLFPLQIKKDEIKLVGNPYPSALDLNAFLTDNTNITGIAYFWDSKEVNSHYLQDYQGGYGAYSPAAGNNGYVPAVFYSYDQAGNPLQETGATGGNYARRFSPIGQGFIVEGAQNGAFFFRNEYRVFQKEAPRVSQFKTTANNNEPEHTTSIIRFNVKFPSYTRQLLLALREDSTPGFDLAMDARNLTPLVTDAGWWLQDEAFLIDVRPHQEAAEIPILLDIADSSMVSVEISEKENFRLPLFLLDKEMQVYHDLQAGAAVLFPEQGTHLERFFITFNAGEAAGEELPPVGPNLVNIFQNNREKRLEIRIEPQFTAERIRLFDISGKRIFEIQGEKGTTTYELRTDNLVKGVYIVKIKSIDDTVISKKVIISN</sequence>
<feature type="transmembrane region" description="Helical" evidence="2">
    <location>
        <begin position="9"/>
        <end position="27"/>
    </location>
</feature>
<keyword evidence="5" id="KW-1185">Reference proteome</keyword>
<evidence type="ECO:0000259" key="3">
    <source>
        <dbReference type="Pfam" id="PF18962"/>
    </source>
</evidence>
<keyword evidence="2" id="KW-1133">Transmembrane helix</keyword>
<dbReference type="Proteomes" id="UP000309016">
    <property type="component" value="Chromosome"/>
</dbReference>
<dbReference type="Pfam" id="PF18962">
    <property type="entry name" value="Por_Secre_tail"/>
    <property type="match status" value="1"/>
</dbReference>
<feature type="domain" description="Secretion system C-terminal sorting" evidence="3">
    <location>
        <begin position="506"/>
        <end position="581"/>
    </location>
</feature>
<dbReference type="NCBIfam" id="TIGR04183">
    <property type="entry name" value="Por_Secre_tail"/>
    <property type="match status" value="1"/>
</dbReference>